<feature type="binding site" evidence="13">
    <location>
        <position position="233"/>
    </location>
    <ligand>
        <name>Zn(2+)</name>
        <dbReference type="ChEBI" id="CHEBI:29105"/>
    </ligand>
</feature>
<evidence type="ECO:0000256" key="8">
    <source>
        <dbReference type="ARBA" id="ARBA00022833"/>
    </source>
</evidence>
<keyword evidence="5 13" id="KW-0436">Ligase</keyword>
<comment type="similarity">
    <text evidence="2 13">Belongs to the class-I aminoacyl-tRNA synthetase family.</text>
</comment>
<feature type="binding site" evidence="13">
    <location>
        <position position="27"/>
    </location>
    <ligand>
        <name>Zn(2+)</name>
        <dbReference type="ChEBI" id="CHEBI:29105"/>
    </ligand>
</feature>
<evidence type="ECO:0000256" key="4">
    <source>
        <dbReference type="ARBA" id="ARBA00022490"/>
    </source>
</evidence>
<dbReference type="FunFam" id="3.40.50.620:FF:000009">
    <property type="entry name" value="Cysteine--tRNA ligase"/>
    <property type="match status" value="1"/>
</dbReference>
<dbReference type="Pfam" id="PF01406">
    <property type="entry name" value="tRNA-synt_1e"/>
    <property type="match status" value="1"/>
</dbReference>
<dbReference type="HAMAP" id="MF_00041">
    <property type="entry name" value="Cys_tRNA_synth"/>
    <property type="match status" value="1"/>
</dbReference>
<dbReference type="GO" id="GO:0004817">
    <property type="term" value="F:cysteine-tRNA ligase activity"/>
    <property type="evidence" value="ECO:0007669"/>
    <property type="project" value="UniProtKB-UniRule"/>
</dbReference>
<gene>
    <name evidence="13 15" type="primary">cysS</name>
    <name evidence="15" type="ORF">CLPU_10c00510</name>
</gene>
<dbReference type="Pfam" id="PF09190">
    <property type="entry name" value="DALR_2"/>
    <property type="match status" value="1"/>
</dbReference>
<dbReference type="PANTHER" id="PTHR10890">
    <property type="entry name" value="CYSTEINYL-TRNA SYNTHETASE"/>
    <property type="match status" value="1"/>
</dbReference>
<dbReference type="PATRIC" id="fig|1503.3.peg.52"/>
<dbReference type="EC" id="6.1.1.16" evidence="13"/>
<comment type="cofactor">
    <cofactor evidence="13">
        <name>Zn(2+)</name>
        <dbReference type="ChEBI" id="CHEBI:29105"/>
    </cofactor>
    <text evidence="13">Binds 1 zinc ion per subunit.</text>
</comment>
<organism evidence="15 16">
    <name type="scientific">Gottschalkia purinilytica</name>
    <name type="common">Clostridium purinilyticum</name>
    <dbReference type="NCBI Taxonomy" id="1503"/>
    <lineage>
        <taxon>Bacteria</taxon>
        <taxon>Bacillati</taxon>
        <taxon>Bacillota</taxon>
        <taxon>Tissierellia</taxon>
        <taxon>Tissierellales</taxon>
        <taxon>Gottschalkiaceae</taxon>
        <taxon>Gottschalkia</taxon>
    </lineage>
</organism>
<accession>A0A0L0W984</accession>
<dbReference type="Gene3D" id="1.20.120.1910">
    <property type="entry name" value="Cysteine-tRNA ligase, C-terminal anti-codon recognition domain"/>
    <property type="match status" value="1"/>
</dbReference>
<protein>
    <recommendedName>
        <fullName evidence="13">Cysteine--tRNA ligase</fullName>
        <ecNumber evidence="13">6.1.1.16</ecNumber>
    </recommendedName>
    <alternativeName>
        <fullName evidence="13">Cysteinyl-tRNA synthetase</fullName>
        <shortName evidence="13">CysRS</shortName>
    </alternativeName>
</protein>
<dbReference type="InterPro" id="IPR015273">
    <property type="entry name" value="Cys-tRNA-synt_Ia_DALR"/>
</dbReference>
<evidence type="ECO:0000256" key="12">
    <source>
        <dbReference type="ARBA" id="ARBA00047398"/>
    </source>
</evidence>
<dbReference type="RefSeq" id="WP_050355646.1">
    <property type="nucleotide sequence ID" value="NZ_LGSS01000010.1"/>
</dbReference>
<keyword evidence="8 13" id="KW-0862">Zinc</keyword>
<evidence type="ECO:0000256" key="9">
    <source>
        <dbReference type="ARBA" id="ARBA00022840"/>
    </source>
</evidence>
<feature type="domain" description="Cysteinyl-tRNA synthetase class Ia DALR" evidence="14">
    <location>
        <begin position="354"/>
        <end position="416"/>
    </location>
</feature>
<dbReference type="GO" id="GO:0008270">
    <property type="term" value="F:zinc ion binding"/>
    <property type="evidence" value="ECO:0007669"/>
    <property type="project" value="UniProtKB-UniRule"/>
</dbReference>
<dbReference type="GO" id="GO:0005524">
    <property type="term" value="F:ATP binding"/>
    <property type="evidence" value="ECO:0007669"/>
    <property type="project" value="UniProtKB-UniRule"/>
</dbReference>
<dbReference type="SUPFAM" id="SSF47323">
    <property type="entry name" value="Anticodon-binding domain of a subclass of class I aminoacyl-tRNA synthetases"/>
    <property type="match status" value="1"/>
</dbReference>
<feature type="short sequence motif" description="'HIGH' region" evidence="13">
    <location>
        <begin position="29"/>
        <end position="39"/>
    </location>
</feature>
<keyword evidence="4 13" id="KW-0963">Cytoplasm</keyword>
<dbReference type="InterPro" id="IPR056411">
    <property type="entry name" value="CysS_C"/>
</dbReference>
<dbReference type="InterPro" id="IPR009080">
    <property type="entry name" value="tRNAsynth_Ia_anticodon-bd"/>
</dbReference>
<keyword evidence="11 13" id="KW-0030">Aminoacyl-tRNA synthetase</keyword>
<evidence type="ECO:0000256" key="7">
    <source>
        <dbReference type="ARBA" id="ARBA00022741"/>
    </source>
</evidence>
<proteinExistence type="inferred from homology"/>
<evidence type="ECO:0000256" key="6">
    <source>
        <dbReference type="ARBA" id="ARBA00022723"/>
    </source>
</evidence>
<dbReference type="EMBL" id="LGSS01000010">
    <property type="protein sequence ID" value="KNF07997.1"/>
    <property type="molecule type" value="Genomic_DNA"/>
</dbReference>
<keyword evidence="6 13" id="KW-0479">Metal-binding</keyword>
<feature type="binding site" evidence="13">
    <location>
        <position position="208"/>
    </location>
    <ligand>
        <name>Zn(2+)</name>
        <dbReference type="ChEBI" id="CHEBI:29105"/>
    </ligand>
</feature>
<dbReference type="SUPFAM" id="SSF52374">
    <property type="entry name" value="Nucleotidylyl transferase"/>
    <property type="match status" value="1"/>
</dbReference>
<evidence type="ECO:0000256" key="1">
    <source>
        <dbReference type="ARBA" id="ARBA00004496"/>
    </source>
</evidence>
<dbReference type="InterPro" id="IPR032678">
    <property type="entry name" value="tRNA-synt_1_cat_dom"/>
</dbReference>
<sequence length="465" mass="54079">MKLYNTLTRTKEEFTSIDPNKVTMYVCGPTVYNYIHVGNARPLIVFDVLRRYFKYKGYNVDFLLNFTDIDDKLIKKANEEGSTVKELADRYIKEFLIDSKSLLIEEDEIKHPKATEHIDDIIKFVEGLIEKGYAYESNGDVYFDITKLNDYGKLSKKNIEDLVSGARVEISEIKNNPMDFALWKNAKPGEPAWESPWGKGRPGWHIECSTMARKYLGDTIDIHAGGEDLKFPHHENEIAQSESLTGKSFANYWLHNAMINVENQKMSKSKNNFFTVREIGNEYDLEVLRFFMLSAHYRKPLNFGKEAMSQAKNGLDRLYIGKKNLEDLIEDSEERELTDIDKKIKLDIEKYKEKFIQSMDDDMNTADAISTLFEIVRYSNSNLSKENSKSILTLVYNIFNELSDILGLLSKKEELLEDEIIELIEKRNEARKNKDYKLADEIRDELKVKNIILEDTPDGVKWRRV</sequence>
<feature type="binding site" evidence="13">
    <location>
        <position position="237"/>
    </location>
    <ligand>
        <name>Zn(2+)</name>
        <dbReference type="ChEBI" id="CHEBI:29105"/>
    </ligand>
</feature>
<dbReference type="GO" id="GO:0006423">
    <property type="term" value="P:cysteinyl-tRNA aminoacylation"/>
    <property type="evidence" value="ECO:0007669"/>
    <property type="project" value="UniProtKB-UniRule"/>
</dbReference>
<dbReference type="PANTHER" id="PTHR10890:SF3">
    <property type="entry name" value="CYSTEINE--TRNA LIGASE, CYTOPLASMIC"/>
    <property type="match status" value="1"/>
</dbReference>
<keyword evidence="16" id="KW-1185">Reference proteome</keyword>
<dbReference type="NCBIfam" id="TIGR00435">
    <property type="entry name" value="cysS"/>
    <property type="match status" value="1"/>
</dbReference>
<dbReference type="AlphaFoldDB" id="A0A0L0W984"/>
<dbReference type="InterPro" id="IPR014729">
    <property type="entry name" value="Rossmann-like_a/b/a_fold"/>
</dbReference>
<evidence type="ECO:0000259" key="14">
    <source>
        <dbReference type="SMART" id="SM00840"/>
    </source>
</evidence>
<reference evidence="16" key="1">
    <citation type="submission" date="2015-07" db="EMBL/GenBank/DDBJ databases">
        <title>Draft genome sequence of the purine-degrading Gottschalkia purinilyticum DSM 1384 (formerly Clostridium purinilyticum).</title>
        <authorList>
            <person name="Poehlein A."/>
            <person name="Schiel-Bengelsdorf B."/>
            <person name="Bengelsdorf F.R."/>
            <person name="Daniel R."/>
            <person name="Duerre P."/>
        </authorList>
    </citation>
    <scope>NUCLEOTIDE SEQUENCE [LARGE SCALE GENOMIC DNA]</scope>
    <source>
        <strain evidence="16">DSM 1384</strain>
    </source>
</reference>
<evidence type="ECO:0000313" key="16">
    <source>
        <dbReference type="Proteomes" id="UP000037267"/>
    </source>
</evidence>
<feature type="short sequence motif" description="'KMSKS' region" evidence="13">
    <location>
        <begin position="265"/>
        <end position="269"/>
    </location>
</feature>
<comment type="subcellular location">
    <subcellularLocation>
        <location evidence="1 13">Cytoplasm</location>
    </subcellularLocation>
</comment>
<dbReference type="OrthoDB" id="9815130at2"/>
<dbReference type="PRINTS" id="PR00983">
    <property type="entry name" value="TRNASYNTHCYS"/>
</dbReference>
<dbReference type="Gene3D" id="3.40.50.620">
    <property type="entry name" value="HUPs"/>
    <property type="match status" value="1"/>
</dbReference>
<evidence type="ECO:0000313" key="15">
    <source>
        <dbReference type="EMBL" id="KNF07997.1"/>
    </source>
</evidence>
<evidence type="ECO:0000256" key="2">
    <source>
        <dbReference type="ARBA" id="ARBA00005594"/>
    </source>
</evidence>
<evidence type="ECO:0000256" key="3">
    <source>
        <dbReference type="ARBA" id="ARBA00011245"/>
    </source>
</evidence>
<dbReference type="GO" id="GO:0005829">
    <property type="term" value="C:cytosol"/>
    <property type="evidence" value="ECO:0007669"/>
    <property type="project" value="TreeGrafter"/>
</dbReference>
<dbReference type="Proteomes" id="UP000037267">
    <property type="component" value="Unassembled WGS sequence"/>
</dbReference>
<evidence type="ECO:0000256" key="13">
    <source>
        <dbReference type="HAMAP-Rule" id="MF_00041"/>
    </source>
</evidence>
<comment type="caution">
    <text evidence="15">The sequence shown here is derived from an EMBL/GenBank/DDBJ whole genome shotgun (WGS) entry which is preliminary data.</text>
</comment>
<comment type="catalytic activity">
    <reaction evidence="12 13">
        <text>tRNA(Cys) + L-cysteine + ATP = L-cysteinyl-tRNA(Cys) + AMP + diphosphate</text>
        <dbReference type="Rhea" id="RHEA:17773"/>
        <dbReference type="Rhea" id="RHEA-COMP:9661"/>
        <dbReference type="Rhea" id="RHEA-COMP:9679"/>
        <dbReference type="ChEBI" id="CHEBI:30616"/>
        <dbReference type="ChEBI" id="CHEBI:33019"/>
        <dbReference type="ChEBI" id="CHEBI:35235"/>
        <dbReference type="ChEBI" id="CHEBI:78442"/>
        <dbReference type="ChEBI" id="CHEBI:78517"/>
        <dbReference type="ChEBI" id="CHEBI:456215"/>
        <dbReference type="EC" id="6.1.1.16"/>
    </reaction>
</comment>
<name>A0A0L0W984_GOTPU</name>
<evidence type="ECO:0000256" key="5">
    <source>
        <dbReference type="ARBA" id="ARBA00022598"/>
    </source>
</evidence>
<dbReference type="InterPro" id="IPR015803">
    <property type="entry name" value="Cys-tRNA-ligase"/>
</dbReference>
<dbReference type="Pfam" id="PF23493">
    <property type="entry name" value="CysS_C"/>
    <property type="match status" value="1"/>
</dbReference>
<keyword evidence="10 13" id="KW-0648">Protein biosynthesis</keyword>
<feature type="binding site" evidence="13">
    <location>
        <position position="268"/>
    </location>
    <ligand>
        <name>ATP</name>
        <dbReference type="ChEBI" id="CHEBI:30616"/>
    </ligand>
</feature>
<evidence type="ECO:0000256" key="10">
    <source>
        <dbReference type="ARBA" id="ARBA00022917"/>
    </source>
</evidence>
<dbReference type="InterPro" id="IPR024909">
    <property type="entry name" value="Cys-tRNA/MSH_ligase"/>
</dbReference>
<dbReference type="CDD" id="cd00672">
    <property type="entry name" value="CysRS_core"/>
    <property type="match status" value="1"/>
</dbReference>
<dbReference type="STRING" id="1503.CLPU_10c00510"/>
<evidence type="ECO:0000256" key="11">
    <source>
        <dbReference type="ARBA" id="ARBA00023146"/>
    </source>
</evidence>
<keyword evidence="9 13" id="KW-0067">ATP-binding</keyword>
<dbReference type="SMART" id="SM00840">
    <property type="entry name" value="DALR_2"/>
    <property type="match status" value="1"/>
</dbReference>
<keyword evidence="7 13" id="KW-0547">Nucleotide-binding</keyword>
<comment type="subunit">
    <text evidence="3 13">Monomer.</text>
</comment>